<keyword evidence="1" id="KW-1133">Transmembrane helix</keyword>
<proteinExistence type="predicted"/>
<comment type="caution">
    <text evidence="2">The sequence shown here is derived from an EMBL/GenBank/DDBJ whole genome shotgun (WGS) entry which is preliminary data.</text>
</comment>
<sequence>MVMIGIGGFVFFVSAFLTSFILGRAWERANIEKERLEDFS</sequence>
<dbReference type="Proteomes" id="UP000485569">
    <property type="component" value="Unassembled WGS sequence"/>
</dbReference>
<feature type="transmembrane region" description="Helical" evidence="1">
    <location>
        <begin position="6"/>
        <end position="26"/>
    </location>
</feature>
<accession>A0A1V5T4B0</accession>
<evidence type="ECO:0000313" key="2">
    <source>
        <dbReference type="EMBL" id="OQA61454.1"/>
    </source>
</evidence>
<protein>
    <submittedName>
        <fullName evidence="2">Uncharacterized protein</fullName>
    </submittedName>
</protein>
<keyword evidence="1" id="KW-0472">Membrane</keyword>
<name>A0A1V5T4B0_9BACT</name>
<evidence type="ECO:0000256" key="1">
    <source>
        <dbReference type="SAM" id="Phobius"/>
    </source>
</evidence>
<dbReference type="AlphaFoldDB" id="A0A1V5T4B0"/>
<gene>
    <name evidence="2" type="ORF">BWY41_00134</name>
</gene>
<keyword evidence="1" id="KW-0812">Transmembrane</keyword>
<reference evidence="2" key="1">
    <citation type="submission" date="2017-02" db="EMBL/GenBank/DDBJ databases">
        <title>Delving into the versatile metabolic prowess of the omnipresent phylum Bacteroidetes.</title>
        <authorList>
            <person name="Nobu M.K."/>
            <person name="Mei R."/>
            <person name="Narihiro T."/>
            <person name="Kuroda K."/>
            <person name="Liu W.-T."/>
        </authorList>
    </citation>
    <scope>NUCLEOTIDE SEQUENCE</scope>
    <source>
        <strain evidence="2">ADurb.Bin276</strain>
    </source>
</reference>
<dbReference type="EMBL" id="MWBQ01000018">
    <property type="protein sequence ID" value="OQA61454.1"/>
    <property type="molecule type" value="Genomic_DNA"/>
</dbReference>
<organism evidence="2">
    <name type="scientific">Candidatus Atribacter allofermentans</name>
    <dbReference type="NCBI Taxonomy" id="1852833"/>
    <lineage>
        <taxon>Bacteria</taxon>
        <taxon>Pseudomonadati</taxon>
        <taxon>Atribacterota</taxon>
        <taxon>Atribacteria</taxon>
        <taxon>Atribacterales</taxon>
        <taxon>Atribacteraceae</taxon>
        <taxon>Atribacter</taxon>
    </lineage>
</organism>